<accession>U3ALM7</accession>
<proteinExistence type="predicted"/>
<protein>
    <recommendedName>
        <fullName evidence="3">Lipoprotein</fullName>
    </recommendedName>
</protein>
<evidence type="ECO:0000313" key="1">
    <source>
        <dbReference type="EMBL" id="GAD74202.1"/>
    </source>
</evidence>
<name>U3ALM7_9VIBR</name>
<keyword evidence="2" id="KW-1185">Reference proteome</keyword>
<comment type="caution">
    <text evidence="1">The sequence shown here is derived from an EMBL/GenBank/DDBJ whole genome shotgun (WGS) entry which is preliminary data.</text>
</comment>
<dbReference type="RefSeq" id="WP_021707984.1">
    <property type="nucleotide sequence ID" value="NZ_BATL01000005.1"/>
</dbReference>
<evidence type="ECO:0008006" key="3">
    <source>
        <dbReference type="Google" id="ProtNLM"/>
    </source>
</evidence>
<sequence length="97" mass="11501">MKLSIRALFILGMTTLFGCAEYSEIPPEKLDAYFEKSRMNSFSMSYLEKEDASYYYIKCRTGTLIYDYFKIKKEDIYIDVSEELPVYLKSVDVKRKK</sequence>
<evidence type="ECO:0000313" key="2">
    <source>
        <dbReference type="Proteomes" id="UP000016567"/>
    </source>
</evidence>
<gene>
    <name evidence="1" type="ORF">VAZ01S_005_00020</name>
</gene>
<dbReference type="PROSITE" id="PS51257">
    <property type="entry name" value="PROKAR_LIPOPROTEIN"/>
    <property type="match status" value="1"/>
</dbReference>
<organism evidence="1 2">
    <name type="scientific">Vibrio azureus NBRC 104587</name>
    <dbReference type="NCBI Taxonomy" id="1219077"/>
    <lineage>
        <taxon>Bacteria</taxon>
        <taxon>Pseudomonadati</taxon>
        <taxon>Pseudomonadota</taxon>
        <taxon>Gammaproteobacteria</taxon>
        <taxon>Vibrionales</taxon>
        <taxon>Vibrionaceae</taxon>
        <taxon>Vibrio</taxon>
    </lineage>
</organism>
<reference evidence="1 2" key="1">
    <citation type="submission" date="2013-09" db="EMBL/GenBank/DDBJ databases">
        <title>Whole genome shotgun sequence of Vibrio azureus NBRC 104587.</title>
        <authorList>
            <person name="Isaki S."/>
            <person name="Hosoyama A."/>
            <person name="Numata M."/>
            <person name="Hashimoto M."/>
            <person name="Hosoyama Y."/>
            <person name="Tsuchikane K."/>
            <person name="Noguchi M."/>
            <person name="Hirakata S."/>
            <person name="Ichikawa N."/>
            <person name="Ohji S."/>
            <person name="Yamazoe A."/>
            <person name="Fujita N."/>
        </authorList>
    </citation>
    <scope>NUCLEOTIDE SEQUENCE [LARGE SCALE GENOMIC DNA]</scope>
    <source>
        <strain evidence="1 2">NBRC 104587</strain>
    </source>
</reference>
<dbReference type="AlphaFoldDB" id="U3ALM7"/>
<dbReference type="EMBL" id="BATL01000005">
    <property type="protein sequence ID" value="GAD74202.1"/>
    <property type="molecule type" value="Genomic_DNA"/>
</dbReference>
<dbReference type="Proteomes" id="UP000016567">
    <property type="component" value="Unassembled WGS sequence"/>
</dbReference>